<name>A0A7Y8EIY6_9PSED</name>
<dbReference type="AlphaFoldDB" id="A0A7Y8EIY6"/>
<dbReference type="Proteomes" id="UP000531950">
    <property type="component" value="Unassembled WGS sequence"/>
</dbReference>
<evidence type="ECO:0000313" key="2">
    <source>
        <dbReference type="Proteomes" id="UP000531950"/>
    </source>
</evidence>
<reference evidence="1 2" key="1">
    <citation type="submission" date="2020-04" db="EMBL/GenBank/DDBJ databases">
        <title>Molecular characterization of pseudomonads from Agaricus bisporus reveal novel blotch 2 pathogens in Western Europe.</title>
        <authorList>
            <person name="Taparia T."/>
            <person name="Krijger M."/>
            <person name="Haynes E."/>
            <person name="Elpinstone J.G."/>
            <person name="Noble R."/>
            <person name="Van Der Wolf J."/>
        </authorList>
    </citation>
    <scope>NUCLEOTIDE SEQUENCE [LARGE SCALE GENOMIC DNA]</scope>
    <source>
        <strain evidence="1 2">IPO3782</strain>
    </source>
</reference>
<accession>A0A7Y8EIY6</accession>
<evidence type="ECO:0000313" key="1">
    <source>
        <dbReference type="EMBL" id="NWE15417.1"/>
    </source>
</evidence>
<protein>
    <submittedName>
        <fullName evidence="1">Uncharacterized protein</fullName>
    </submittedName>
</protein>
<comment type="caution">
    <text evidence="1">The sequence shown here is derived from an EMBL/GenBank/DDBJ whole genome shotgun (WGS) entry which is preliminary data.</text>
</comment>
<gene>
    <name evidence="1" type="ORF">HX822_21000</name>
</gene>
<dbReference type="RefSeq" id="WP_177079009.1">
    <property type="nucleotide sequence ID" value="NZ_JACARG010000043.1"/>
</dbReference>
<dbReference type="EMBL" id="JACARG010000043">
    <property type="protein sequence ID" value="NWE15417.1"/>
    <property type="molecule type" value="Genomic_DNA"/>
</dbReference>
<sequence>MIKGTSVKTVTRLLVEAKGAVDVLFVVRRDSISLVRQAQIGLNHLQEEGDSILPADLGKVSSFNSSGKEVKRKDLPLIKKSIPQYRTWKDWHGREHDGIQNRTMDVYPVDFISPPSEILTLKNISGVEYIATRALNILNESDSIVHLANLMLEYFGGFEVFDLLKCKISNVPTRQLSWEVLPPGRYPWIKASGFITPYLERLSQSAKGVIEHRMREICKYEPDFLATGRGGYSGYFVYGFTGRNLYFLESVHLNNATYIFGSDWESLSLLTKEQIINGGYEHSRIIHDKNWVGKIRGFLRG</sequence>
<organism evidence="1 2">
    <name type="scientific">Pseudomonas yamanorum</name>
    <dbReference type="NCBI Taxonomy" id="515393"/>
    <lineage>
        <taxon>Bacteria</taxon>
        <taxon>Pseudomonadati</taxon>
        <taxon>Pseudomonadota</taxon>
        <taxon>Gammaproteobacteria</taxon>
        <taxon>Pseudomonadales</taxon>
        <taxon>Pseudomonadaceae</taxon>
        <taxon>Pseudomonas</taxon>
    </lineage>
</organism>
<proteinExistence type="predicted"/>